<accession>A0A2I0KQU9</accession>
<keyword evidence="2" id="KW-1185">Reference proteome</keyword>
<gene>
    <name evidence="1" type="ORF">CRG98_008766</name>
</gene>
<evidence type="ECO:0000313" key="2">
    <source>
        <dbReference type="Proteomes" id="UP000233551"/>
    </source>
</evidence>
<protein>
    <submittedName>
        <fullName evidence="1">Uncharacterized protein</fullName>
    </submittedName>
</protein>
<proteinExistence type="predicted"/>
<dbReference type="Proteomes" id="UP000233551">
    <property type="component" value="Unassembled WGS sequence"/>
</dbReference>
<dbReference type="AlphaFoldDB" id="A0A2I0KQU9"/>
<sequence length="130" mass="15076">MKEHELFKISMQECREANWFGRRRANTPRDVHWYVELACMGWCEHAWTCVRRARSLVDAWGHTERCASDHAVTLSVRKKLVLVSLAWEGGSALGLRLPLSWRKGEDRKWLARENWHDLPVVRGGPAAVQT</sequence>
<comment type="caution">
    <text evidence="1">The sequence shown here is derived from an EMBL/GenBank/DDBJ whole genome shotgun (WGS) entry which is preliminary data.</text>
</comment>
<reference evidence="1 2" key="1">
    <citation type="submission" date="2017-11" db="EMBL/GenBank/DDBJ databases">
        <title>De-novo sequencing of pomegranate (Punica granatum L.) genome.</title>
        <authorList>
            <person name="Akparov Z."/>
            <person name="Amiraslanov A."/>
            <person name="Hajiyeva S."/>
            <person name="Abbasov M."/>
            <person name="Kaur K."/>
            <person name="Hamwieh A."/>
            <person name="Solovyev V."/>
            <person name="Salamov A."/>
            <person name="Braich B."/>
            <person name="Kosarev P."/>
            <person name="Mahmoud A."/>
            <person name="Hajiyev E."/>
            <person name="Babayeva S."/>
            <person name="Izzatullayeva V."/>
            <person name="Mammadov A."/>
            <person name="Mammadov A."/>
            <person name="Sharifova S."/>
            <person name="Ojaghi J."/>
            <person name="Eynullazada K."/>
            <person name="Bayramov B."/>
            <person name="Abdulazimova A."/>
            <person name="Shahmuradov I."/>
        </authorList>
    </citation>
    <scope>NUCLEOTIDE SEQUENCE [LARGE SCALE GENOMIC DNA]</scope>
    <source>
        <strain evidence="2">cv. AG2017</strain>
        <tissue evidence="1">Leaf</tissue>
    </source>
</reference>
<dbReference type="EMBL" id="PGOL01000426">
    <property type="protein sequence ID" value="PKI70875.1"/>
    <property type="molecule type" value="Genomic_DNA"/>
</dbReference>
<organism evidence="1 2">
    <name type="scientific">Punica granatum</name>
    <name type="common">Pomegranate</name>
    <dbReference type="NCBI Taxonomy" id="22663"/>
    <lineage>
        <taxon>Eukaryota</taxon>
        <taxon>Viridiplantae</taxon>
        <taxon>Streptophyta</taxon>
        <taxon>Embryophyta</taxon>
        <taxon>Tracheophyta</taxon>
        <taxon>Spermatophyta</taxon>
        <taxon>Magnoliopsida</taxon>
        <taxon>eudicotyledons</taxon>
        <taxon>Gunneridae</taxon>
        <taxon>Pentapetalae</taxon>
        <taxon>rosids</taxon>
        <taxon>malvids</taxon>
        <taxon>Myrtales</taxon>
        <taxon>Lythraceae</taxon>
        <taxon>Punica</taxon>
    </lineage>
</organism>
<name>A0A2I0KQU9_PUNGR</name>
<evidence type="ECO:0000313" key="1">
    <source>
        <dbReference type="EMBL" id="PKI70875.1"/>
    </source>
</evidence>